<feature type="domain" description="TRNA-binding" evidence="9">
    <location>
        <begin position="158"/>
        <end position="259"/>
    </location>
</feature>
<dbReference type="InterPro" id="IPR051270">
    <property type="entry name" value="Tyrosine-tRNA_ligase_regulator"/>
</dbReference>
<sequence length="321" mass="34772">MFLRNCRVLMASSTEILQRLEQRSVEADQMILKLKDRLQGLRQAAASGPERNLAAENAKLLAEVESLKGKLSILEARNGLIQIRSPFQSSASTPPKDESNKSDVKSEVNQKLPENSKPDGEGSKTEEKKEKKPKAEKKEKGGGGKKGGATPAADVVIDVSLLDLRIGKIISVKRHPDADALYVEEVDCGEANPRTVVSGLVKHIPIEEMQDKMVVLCCNLKPAKMRGILSQAMVMCASSPDKVELLDPPQGAVPGDRVSCEGYPMSDDFPPQMNPKKKIFEQIQPDLITNSDRVATYKGAPFSVAGKGVITAPSMTNSGIK</sequence>
<evidence type="ECO:0000256" key="3">
    <source>
        <dbReference type="ARBA" id="ARBA00022555"/>
    </source>
</evidence>
<organism evidence="10 11">
    <name type="scientific">Holothuria leucospilota</name>
    <name type="common">Black long sea cucumber</name>
    <name type="synonym">Mertensiothuria leucospilota</name>
    <dbReference type="NCBI Taxonomy" id="206669"/>
    <lineage>
        <taxon>Eukaryota</taxon>
        <taxon>Metazoa</taxon>
        <taxon>Echinodermata</taxon>
        <taxon>Eleutherozoa</taxon>
        <taxon>Echinozoa</taxon>
        <taxon>Holothuroidea</taxon>
        <taxon>Aspidochirotacea</taxon>
        <taxon>Aspidochirotida</taxon>
        <taxon>Holothuriidae</taxon>
        <taxon>Holothuria</taxon>
    </lineage>
</organism>
<evidence type="ECO:0000313" key="11">
    <source>
        <dbReference type="Proteomes" id="UP001152320"/>
    </source>
</evidence>
<dbReference type="CDD" id="cd02799">
    <property type="entry name" value="tRNA_bind_EMAP-II_like"/>
    <property type="match status" value="1"/>
</dbReference>
<gene>
    <name evidence="10" type="ORF">HOLleu_31144</name>
</gene>
<comment type="caution">
    <text evidence="10">The sequence shown here is derived from an EMBL/GenBank/DDBJ whole genome shotgun (WGS) entry which is preliminary data.</text>
</comment>
<dbReference type="Gene3D" id="2.40.50.140">
    <property type="entry name" value="Nucleic acid-binding proteins"/>
    <property type="match status" value="1"/>
</dbReference>
<evidence type="ECO:0000256" key="1">
    <source>
        <dbReference type="ARBA" id="ARBA00004496"/>
    </source>
</evidence>
<keyword evidence="3 6" id="KW-0820">tRNA-binding</keyword>
<keyword evidence="7" id="KW-0175">Coiled coil</keyword>
<dbReference type="PANTHER" id="PTHR11586:SF33">
    <property type="entry name" value="AMINOACYL TRNA SYNTHASE COMPLEX-INTERACTING MULTIFUNCTIONAL PROTEIN 1"/>
    <property type="match status" value="1"/>
</dbReference>
<keyword evidence="5" id="KW-0648">Protein biosynthesis</keyword>
<dbReference type="SUPFAM" id="SSF50249">
    <property type="entry name" value="Nucleic acid-binding proteins"/>
    <property type="match status" value="1"/>
</dbReference>
<dbReference type="Pfam" id="PF01588">
    <property type="entry name" value="tRNA_bind"/>
    <property type="match status" value="1"/>
</dbReference>
<keyword evidence="11" id="KW-1185">Reference proteome</keyword>
<evidence type="ECO:0000256" key="4">
    <source>
        <dbReference type="ARBA" id="ARBA00022884"/>
    </source>
</evidence>
<evidence type="ECO:0000256" key="8">
    <source>
        <dbReference type="SAM" id="MobiDB-lite"/>
    </source>
</evidence>
<dbReference type="GO" id="GO:0000049">
    <property type="term" value="F:tRNA binding"/>
    <property type="evidence" value="ECO:0007669"/>
    <property type="project" value="UniProtKB-UniRule"/>
</dbReference>
<feature type="region of interest" description="Disordered" evidence="8">
    <location>
        <begin position="85"/>
        <end position="150"/>
    </location>
</feature>
<dbReference type="AlphaFoldDB" id="A0A9Q1BLC0"/>
<dbReference type="FunFam" id="2.40.50.140:FF:000047">
    <property type="entry name" value="tyrosine--tRNA ligase, cytoplasmic isoform X2"/>
    <property type="match status" value="1"/>
</dbReference>
<dbReference type="EMBL" id="JAIZAY010000015">
    <property type="protein sequence ID" value="KAJ8028803.1"/>
    <property type="molecule type" value="Genomic_DNA"/>
</dbReference>
<accession>A0A9Q1BLC0</accession>
<evidence type="ECO:0000256" key="7">
    <source>
        <dbReference type="SAM" id="Coils"/>
    </source>
</evidence>
<dbReference type="PANTHER" id="PTHR11586">
    <property type="entry name" value="TRNA-AMINOACYLATION COFACTOR ARC1 FAMILY MEMBER"/>
    <property type="match status" value="1"/>
</dbReference>
<dbReference type="InterPro" id="IPR012340">
    <property type="entry name" value="NA-bd_OB-fold"/>
</dbReference>
<proteinExistence type="predicted"/>
<protein>
    <submittedName>
        <fullName evidence="10">Aminoacyl tRNA synthase complex-interacting multifunctional protein 1</fullName>
    </submittedName>
</protein>
<evidence type="ECO:0000259" key="9">
    <source>
        <dbReference type="PROSITE" id="PS50886"/>
    </source>
</evidence>
<keyword evidence="4 6" id="KW-0694">RNA-binding</keyword>
<reference evidence="10" key="1">
    <citation type="submission" date="2021-10" db="EMBL/GenBank/DDBJ databases">
        <title>Tropical sea cucumber genome reveals ecological adaptation and Cuvierian tubules defense mechanism.</title>
        <authorList>
            <person name="Chen T."/>
        </authorList>
    </citation>
    <scope>NUCLEOTIDE SEQUENCE</scope>
    <source>
        <strain evidence="10">Nanhai2018</strain>
        <tissue evidence="10">Muscle</tissue>
    </source>
</reference>
<feature type="compositionally biased region" description="Basic and acidic residues" evidence="8">
    <location>
        <begin position="95"/>
        <end position="130"/>
    </location>
</feature>
<feature type="coiled-coil region" evidence="7">
    <location>
        <begin position="17"/>
        <end position="77"/>
    </location>
</feature>
<evidence type="ECO:0000256" key="2">
    <source>
        <dbReference type="ARBA" id="ARBA00022490"/>
    </source>
</evidence>
<evidence type="ECO:0000256" key="6">
    <source>
        <dbReference type="PROSITE-ProRule" id="PRU00209"/>
    </source>
</evidence>
<dbReference type="GO" id="GO:0005737">
    <property type="term" value="C:cytoplasm"/>
    <property type="evidence" value="ECO:0007669"/>
    <property type="project" value="UniProtKB-SubCell"/>
</dbReference>
<name>A0A9Q1BLC0_HOLLE</name>
<dbReference type="InterPro" id="IPR002547">
    <property type="entry name" value="tRNA-bd_dom"/>
</dbReference>
<dbReference type="GO" id="GO:0006412">
    <property type="term" value="P:translation"/>
    <property type="evidence" value="ECO:0007669"/>
    <property type="project" value="UniProtKB-KW"/>
</dbReference>
<dbReference type="Proteomes" id="UP001152320">
    <property type="component" value="Chromosome 15"/>
</dbReference>
<evidence type="ECO:0000313" key="10">
    <source>
        <dbReference type="EMBL" id="KAJ8028803.1"/>
    </source>
</evidence>
<dbReference type="PROSITE" id="PS50886">
    <property type="entry name" value="TRBD"/>
    <property type="match status" value="1"/>
</dbReference>
<keyword evidence="2" id="KW-0963">Cytoplasm</keyword>
<evidence type="ECO:0000256" key="5">
    <source>
        <dbReference type="ARBA" id="ARBA00022917"/>
    </source>
</evidence>
<comment type="subcellular location">
    <subcellularLocation>
        <location evidence="1">Cytoplasm</location>
    </subcellularLocation>
</comment>
<dbReference type="OrthoDB" id="197206at2759"/>